<name>A0AA37HR87_9HYPH</name>
<comment type="caution">
    <text evidence="2">The sequence shown here is derived from an EMBL/GenBank/DDBJ whole genome shotgun (WGS) entry which is preliminary data.</text>
</comment>
<evidence type="ECO:0000256" key="1">
    <source>
        <dbReference type="SAM" id="Phobius"/>
    </source>
</evidence>
<keyword evidence="1" id="KW-1133">Transmembrane helix</keyword>
<keyword evidence="1" id="KW-0472">Membrane</keyword>
<evidence type="ECO:0000313" key="2">
    <source>
        <dbReference type="EMBL" id="GJD80121.1"/>
    </source>
</evidence>
<reference evidence="2" key="2">
    <citation type="submission" date="2021-08" db="EMBL/GenBank/DDBJ databases">
        <authorList>
            <person name="Tani A."/>
            <person name="Ola A."/>
            <person name="Ogura Y."/>
            <person name="Katsura K."/>
            <person name="Hayashi T."/>
        </authorList>
    </citation>
    <scope>NUCLEOTIDE SEQUENCE</scope>
    <source>
        <strain evidence="2">NBRC 103626</strain>
    </source>
</reference>
<protein>
    <submittedName>
        <fullName evidence="2">Uncharacterized protein</fullName>
    </submittedName>
</protein>
<keyword evidence="1" id="KW-0812">Transmembrane</keyword>
<dbReference type="Proteomes" id="UP001055108">
    <property type="component" value="Unassembled WGS sequence"/>
</dbReference>
<feature type="transmembrane region" description="Helical" evidence="1">
    <location>
        <begin position="28"/>
        <end position="50"/>
    </location>
</feature>
<keyword evidence="3" id="KW-1185">Reference proteome</keyword>
<dbReference type="AlphaFoldDB" id="A0AA37HR87"/>
<accession>A0AA37HR87</accession>
<sequence length="74" mass="7420">MVLLYVSAAWMGGILTLAALWQPLGPALALVAAPLGASAVTAGAACLIGLRANVRRGRGGPPPGGLAFAWLRAR</sequence>
<organism evidence="2 3">
    <name type="scientific">Methylobacterium gregans</name>
    <dbReference type="NCBI Taxonomy" id="374424"/>
    <lineage>
        <taxon>Bacteria</taxon>
        <taxon>Pseudomonadati</taxon>
        <taxon>Pseudomonadota</taxon>
        <taxon>Alphaproteobacteria</taxon>
        <taxon>Hyphomicrobiales</taxon>
        <taxon>Methylobacteriaceae</taxon>
        <taxon>Methylobacterium</taxon>
    </lineage>
</organism>
<gene>
    <name evidence="2" type="ORF">NBEOAGPD_3358</name>
</gene>
<reference evidence="2" key="1">
    <citation type="journal article" date="2016" name="Front. Microbiol.">
        <title>Genome Sequence of the Piezophilic, Mesophilic Sulfate-Reducing Bacterium Desulfovibrio indicus J2T.</title>
        <authorList>
            <person name="Cao J."/>
            <person name="Maignien L."/>
            <person name="Shao Z."/>
            <person name="Alain K."/>
            <person name="Jebbar M."/>
        </authorList>
    </citation>
    <scope>NUCLEOTIDE SEQUENCE</scope>
    <source>
        <strain evidence="2">NBRC 103626</strain>
    </source>
</reference>
<dbReference type="RefSeq" id="WP_238304005.1">
    <property type="nucleotide sequence ID" value="NZ_BPQM01000083.1"/>
</dbReference>
<evidence type="ECO:0000313" key="3">
    <source>
        <dbReference type="Proteomes" id="UP001055108"/>
    </source>
</evidence>
<proteinExistence type="predicted"/>
<dbReference type="EMBL" id="BPQM01000083">
    <property type="protein sequence ID" value="GJD80121.1"/>
    <property type="molecule type" value="Genomic_DNA"/>
</dbReference>